<name>S4PRU3_9NEOP</name>
<accession>S4PRU3</accession>
<evidence type="ECO:0000256" key="1">
    <source>
        <dbReference type="SAM" id="MobiDB-lite"/>
    </source>
</evidence>
<dbReference type="EMBL" id="GAIX01000510">
    <property type="protein sequence ID" value="JAA92050.1"/>
    <property type="molecule type" value="Transcribed_RNA"/>
</dbReference>
<protein>
    <submittedName>
        <fullName evidence="2">Uncharacterized protein</fullName>
    </submittedName>
</protein>
<reference evidence="2" key="2">
    <citation type="submission" date="2013-05" db="EMBL/GenBank/DDBJ databases">
        <authorList>
            <person name="Carter J.-M."/>
            <person name="Baker S.C."/>
            <person name="Pink R."/>
            <person name="Carter D.R.F."/>
            <person name="Collins A."/>
            <person name="Tomlin J."/>
            <person name="Gibbs M."/>
            <person name="Breuker C.J."/>
        </authorList>
    </citation>
    <scope>NUCLEOTIDE SEQUENCE</scope>
    <source>
        <tissue evidence="2">Ovary</tissue>
    </source>
</reference>
<sequence length="69" mass="7626">MTVRSGSNSALDEDAGMRGKRQKLHCQYDAIVSYLALSASLPSSNYLLELPSVNLLFSYNNIGRVTQLF</sequence>
<organism evidence="2">
    <name type="scientific">Pararge aegeria</name>
    <name type="common">speckled wood butterfly</name>
    <dbReference type="NCBI Taxonomy" id="116150"/>
    <lineage>
        <taxon>Eukaryota</taxon>
        <taxon>Metazoa</taxon>
        <taxon>Ecdysozoa</taxon>
        <taxon>Arthropoda</taxon>
        <taxon>Hexapoda</taxon>
        <taxon>Insecta</taxon>
        <taxon>Pterygota</taxon>
        <taxon>Neoptera</taxon>
        <taxon>Endopterygota</taxon>
        <taxon>Lepidoptera</taxon>
        <taxon>Glossata</taxon>
        <taxon>Ditrysia</taxon>
        <taxon>Papilionoidea</taxon>
        <taxon>Nymphalidae</taxon>
        <taxon>Satyrinae</taxon>
        <taxon>Satyrini</taxon>
        <taxon>Parargina</taxon>
        <taxon>Pararge</taxon>
    </lineage>
</organism>
<proteinExistence type="predicted"/>
<dbReference type="AlphaFoldDB" id="S4PRU3"/>
<feature type="compositionally biased region" description="Polar residues" evidence="1">
    <location>
        <begin position="1"/>
        <end position="10"/>
    </location>
</feature>
<evidence type="ECO:0000313" key="2">
    <source>
        <dbReference type="EMBL" id="JAA92050.1"/>
    </source>
</evidence>
<reference evidence="2" key="1">
    <citation type="journal article" date="2013" name="BMC Genomics">
        <title>Unscrambling butterfly oogenesis.</title>
        <authorList>
            <person name="Carter J.M."/>
            <person name="Baker S.C."/>
            <person name="Pink R."/>
            <person name="Carter D.R."/>
            <person name="Collins A."/>
            <person name="Tomlin J."/>
            <person name="Gibbs M."/>
            <person name="Breuker C.J."/>
        </authorList>
    </citation>
    <scope>NUCLEOTIDE SEQUENCE</scope>
    <source>
        <tissue evidence="2">Ovary</tissue>
    </source>
</reference>
<feature type="region of interest" description="Disordered" evidence="1">
    <location>
        <begin position="1"/>
        <end position="20"/>
    </location>
</feature>